<protein>
    <recommendedName>
        <fullName evidence="5">N-acetyltransferase domain-containing protein</fullName>
    </recommendedName>
</protein>
<dbReference type="InterPro" id="IPR025559">
    <property type="entry name" value="Eis_dom"/>
</dbReference>
<dbReference type="NCBIfam" id="NF002367">
    <property type="entry name" value="PRK01346.1-4"/>
    <property type="match status" value="1"/>
</dbReference>
<feature type="domain" description="N-acetyltransferase" evidence="5">
    <location>
        <begin position="28"/>
        <end position="177"/>
    </location>
</feature>
<dbReference type="EMBL" id="HE804045">
    <property type="protein sequence ID" value="CCH28682.1"/>
    <property type="molecule type" value="Genomic_DNA"/>
</dbReference>
<dbReference type="BioCyc" id="SESP1179773:BN6_RS06685-MONOMER"/>
<feature type="binding site" evidence="4">
    <location>
        <begin position="106"/>
        <end position="108"/>
    </location>
    <ligand>
        <name>acetyl-CoA</name>
        <dbReference type="ChEBI" id="CHEBI:57288"/>
    </ligand>
</feature>
<organism evidence="6 7">
    <name type="scientific">Saccharothrix espanaensis (strain ATCC 51144 / DSM 44229 / JCM 9112 / NBRC 15066 / NRRL 15764)</name>
    <dbReference type="NCBI Taxonomy" id="1179773"/>
    <lineage>
        <taxon>Bacteria</taxon>
        <taxon>Bacillati</taxon>
        <taxon>Actinomycetota</taxon>
        <taxon>Actinomycetes</taxon>
        <taxon>Pseudonocardiales</taxon>
        <taxon>Pseudonocardiaceae</taxon>
        <taxon>Saccharothrix</taxon>
    </lineage>
</organism>
<keyword evidence="7" id="KW-1185">Reference proteome</keyword>
<feature type="active site" description="Proton acceptor; via carboxylate" evidence="4">
    <location>
        <position position="427"/>
    </location>
</feature>
<evidence type="ECO:0000259" key="5">
    <source>
        <dbReference type="PROSITE" id="PS51186"/>
    </source>
</evidence>
<name>K0JT34_SACES</name>
<proteinExistence type="inferred from homology"/>
<dbReference type="Pfam" id="PF13527">
    <property type="entry name" value="Acetyltransf_9"/>
    <property type="match status" value="1"/>
</dbReference>
<reference evidence="6 7" key="1">
    <citation type="journal article" date="2012" name="BMC Genomics">
        <title>Complete genome sequence of Saccharothrix espanaensis DSM 44229T and comparison to the other completely sequenced Pseudonocardiaceae.</title>
        <authorList>
            <person name="Strobel T."/>
            <person name="Al-Dilaimi A."/>
            <person name="Blom J."/>
            <person name="Gessner A."/>
            <person name="Kalinowski J."/>
            <person name="Luzhetska M."/>
            <person name="Puhler A."/>
            <person name="Szczepanowski R."/>
            <person name="Bechthold A."/>
            <person name="Ruckert C."/>
        </authorList>
    </citation>
    <scope>NUCLEOTIDE SEQUENCE [LARGE SCALE GENOMIC DNA]</scope>
    <source>
        <strain evidence="7">ATCC 51144 / DSM 44229 / JCM 9112 / NBRC 15066 / NRRL 15764</strain>
    </source>
</reference>
<dbReference type="PANTHER" id="PTHR37817:SF1">
    <property type="entry name" value="N-ACETYLTRANSFERASE EIS"/>
    <property type="match status" value="1"/>
</dbReference>
<dbReference type="PANTHER" id="PTHR37817">
    <property type="entry name" value="N-ACETYLTRANSFERASE EIS"/>
    <property type="match status" value="1"/>
</dbReference>
<dbReference type="PROSITE" id="PS51186">
    <property type="entry name" value="GNAT"/>
    <property type="match status" value="1"/>
</dbReference>
<gene>
    <name evidence="6" type="ordered locus">BN6_13560</name>
</gene>
<evidence type="ECO:0000256" key="1">
    <source>
        <dbReference type="ARBA" id="ARBA00009213"/>
    </source>
</evidence>
<dbReference type="AlphaFoldDB" id="K0JT34"/>
<dbReference type="GO" id="GO:0034069">
    <property type="term" value="F:aminoglycoside N-acetyltransferase activity"/>
    <property type="evidence" value="ECO:0007669"/>
    <property type="project" value="TreeGrafter"/>
</dbReference>
<feature type="active site" description="Proton donor" evidence="4">
    <location>
        <position position="148"/>
    </location>
</feature>
<comment type="subunit">
    <text evidence="4">Homohexamer; trimer of dimers.</text>
</comment>
<dbReference type="InterPro" id="IPR036527">
    <property type="entry name" value="SCP2_sterol-bd_dom_sf"/>
</dbReference>
<dbReference type="HAMAP" id="MF_01812">
    <property type="entry name" value="Eis"/>
    <property type="match status" value="1"/>
</dbReference>
<evidence type="ECO:0000313" key="7">
    <source>
        <dbReference type="Proteomes" id="UP000006281"/>
    </source>
</evidence>
<dbReference type="SUPFAM" id="SSF55729">
    <property type="entry name" value="Acyl-CoA N-acyltransferases (Nat)"/>
    <property type="match status" value="1"/>
</dbReference>
<dbReference type="eggNOG" id="COG4552">
    <property type="taxonomic scope" value="Bacteria"/>
</dbReference>
<dbReference type="KEGG" id="sesp:BN6_13560"/>
<dbReference type="Gene3D" id="3.30.1050.10">
    <property type="entry name" value="SCP2 sterol-binding domain"/>
    <property type="match status" value="1"/>
</dbReference>
<comment type="similarity">
    <text evidence="1 4">Belongs to the acetyltransferase Eis family.</text>
</comment>
<dbReference type="InterPro" id="IPR041380">
    <property type="entry name" value="Acetyltransf_17"/>
</dbReference>
<dbReference type="InterPro" id="IPR022902">
    <property type="entry name" value="NAcTrfase_Eis"/>
</dbReference>
<dbReference type="InterPro" id="IPR051554">
    <property type="entry name" value="Acetyltransferase_Eis"/>
</dbReference>
<dbReference type="STRING" id="1179773.BN6_13560"/>
<sequence length="427" mass="48241">MSEPARRATSLIGSRRRGRTAYDVSMALTFRTLRSDELRTFQRMVDQSFLSDTKDDRLERWRGMFEPDRHHAVFDGDELIGGGGIQTRHMTVPGNGPQPCAAVTSVGVKPGHRRRGVLTRVMTGQLHGLFEDQREAFAALWASEAAIYPRFGYGLAAEFTRLDVPRGAAFRPGVEVDGTRIREVSAEEALPLVKEIYERLRPTRTGWLSRTDAHWEHHLADQEDDREGLTAFRYAVHPQGYAVYRVKSDWRERGPRNELHVRTLAAENDQAYAALYRYLLDLDHVGEVKYFTASDDPIVHLLDDARLALRARTDSLWVRLVEVDRALSLRRYLSDVDVVLDVTDAFCPWNQARWRFTVKGGEASVRRVDDAPDVALDVQALGAAFLGGTRLTTLARGQRVRELTPGTLNGLSHAFLGDHEPHCPEVF</sequence>
<evidence type="ECO:0000256" key="4">
    <source>
        <dbReference type="HAMAP-Rule" id="MF_01812"/>
    </source>
</evidence>
<feature type="binding site" evidence="4">
    <location>
        <begin position="114"/>
        <end position="119"/>
    </location>
    <ligand>
        <name>acetyl-CoA</name>
        <dbReference type="ChEBI" id="CHEBI:57288"/>
    </ligand>
</feature>
<keyword evidence="2 4" id="KW-0808">Transferase</keyword>
<keyword evidence="3 4" id="KW-0012">Acyltransferase</keyword>
<dbReference type="GO" id="GO:0030649">
    <property type="term" value="P:aminoglycoside antibiotic catabolic process"/>
    <property type="evidence" value="ECO:0007669"/>
    <property type="project" value="TreeGrafter"/>
</dbReference>
<dbReference type="PATRIC" id="fig|1179773.3.peg.1366"/>
<dbReference type="InterPro" id="IPR016181">
    <property type="entry name" value="Acyl_CoA_acyltransferase"/>
</dbReference>
<feature type="binding site" evidence="4">
    <location>
        <begin position="143"/>
        <end position="144"/>
    </location>
    <ligand>
        <name>acetyl-CoA</name>
        <dbReference type="ChEBI" id="CHEBI:57288"/>
    </ligand>
</feature>
<dbReference type="Proteomes" id="UP000006281">
    <property type="component" value="Chromosome"/>
</dbReference>
<accession>K0JT34</accession>
<evidence type="ECO:0000256" key="3">
    <source>
        <dbReference type="ARBA" id="ARBA00023315"/>
    </source>
</evidence>
<dbReference type="HOGENOM" id="CLU_050659_0_0_11"/>
<dbReference type="InterPro" id="IPR000182">
    <property type="entry name" value="GNAT_dom"/>
</dbReference>
<dbReference type="Pfam" id="PF13530">
    <property type="entry name" value="SCP2_2"/>
    <property type="match status" value="1"/>
</dbReference>
<dbReference type="SUPFAM" id="SSF55718">
    <property type="entry name" value="SCP-like"/>
    <property type="match status" value="1"/>
</dbReference>
<dbReference type="Gene3D" id="3.40.630.30">
    <property type="match status" value="2"/>
</dbReference>
<dbReference type="Pfam" id="PF17668">
    <property type="entry name" value="Acetyltransf_17"/>
    <property type="match status" value="1"/>
</dbReference>
<evidence type="ECO:0000313" key="6">
    <source>
        <dbReference type="EMBL" id="CCH28682.1"/>
    </source>
</evidence>
<evidence type="ECO:0000256" key="2">
    <source>
        <dbReference type="ARBA" id="ARBA00022679"/>
    </source>
</evidence>